<dbReference type="Proteomes" id="UP000472240">
    <property type="component" value="Chromosome 23"/>
</dbReference>
<dbReference type="Ensembl" id="ENSRFET00010020741.1">
    <property type="protein sequence ID" value="ENSRFEP00010019047.1"/>
    <property type="gene ID" value="ENSRFEG00010012792.1"/>
</dbReference>
<evidence type="ECO:0000259" key="4">
    <source>
        <dbReference type="PROSITE" id="PS50835"/>
    </source>
</evidence>
<feature type="domain" description="Ig-like" evidence="4">
    <location>
        <begin position="336"/>
        <end position="429"/>
    </location>
</feature>
<keyword evidence="6" id="KW-1185">Reference proteome</keyword>
<dbReference type="InterPro" id="IPR007110">
    <property type="entry name" value="Ig-like_dom"/>
</dbReference>
<organism evidence="5 6">
    <name type="scientific">Rhinolophus ferrumequinum</name>
    <name type="common">Greater horseshoe bat</name>
    <dbReference type="NCBI Taxonomy" id="59479"/>
    <lineage>
        <taxon>Eukaryota</taxon>
        <taxon>Metazoa</taxon>
        <taxon>Chordata</taxon>
        <taxon>Craniata</taxon>
        <taxon>Vertebrata</taxon>
        <taxon>Euteleostomi</taxon>
        <taxon>Mammalia</taxon>
        <taxon>Eutheria</taxon>
        <taxon>Laurasiatheria</taxon>
        <taxon>Chiroptera</taxon>
        <taxon>Yinpterochiroptera</taxon>
        <taxon>Rhinolophoidea</taxon>
        <taxon>Rhinolophidae</taxon>
        <taxon>Rhinolophinae</taxon>
        <taxon>Rhinolophus</taxon>
    </lineage>
</organism>
<proteinExistence type="predicted"/>
<dbReference type="AlphaFoldDB" id="A0A671F9B6"/>
<reference evidence="5 6" key="1">
    <citation type="journal article" date="2015" name="Annu Rev Anim Biosci">
        <title>The Genome 10K Project: a way forward.</title>
        <authorList>
            <person name="Koepfli K.P."/>
            <person name="Paten B."/>
            <person name="O'Brien S.J."/>
            <person name="Koepfli K.P."/>
            <person name="Paten B."/>
            <person name="Antunes A."/>
            <person name="Belov K."/>
            <person name="Bustamante C."/>
            <person name="Castoe T.A."/>
            <person name="Clawson H."/>
            <person name="Crawford A.J."/>
            <person name="Diekhans M."/>
            <person name="Distel D."/>
            <person name="Durbin R."/>
            <person name="Earl D."/>
            <person name="Fujita M.K."/>
            <person name="Gamble T."/>
            <person name="Georges A."/>
            <person name="Gemmell N."/>
            <person name="Gilbert M.T."/>
            <person name="Graves J.M."/>
            <person name="Green R.E."/>
            <person name="Hickey G."/>
            <person name="Jarvis E.D."/>
            <person name="Johnson W."/>
            <person name="Komissarov A."/>
            <person name="Korf I."/>
            <person name="Kuhn R."/>
            <person name="Larkin D.M."/>
            <person name="Lewin H."/>
            <person name="Lopez J.V."/>
            <person name="Ma J."/>
            <person name="Marques-Bonet T."/>
            <person name="Miller W."/>
            <person name="Murphy R."/>
            <person name="Pevzner P."/>
            <person name="Shapiro B."/>
            <person name="Steiner C."/>
            <person name="Tamazian G."/>
            <person name="Venkatesh B."/>
            <person name="Wang J."/>
            <person name="Wayne R."/>
            <person name="Wiley E."/>
            <person name="Yang H."/>
            <person name="Zhang G."/>
            <person name="Haussler D."/>
            <person name="Ryder O."/>
            <person name="O'Brien S.J."/>
        </authorList>
    </citation>
    <scope>NUCLEOTIDE SEQUENCE</scope>
</reference>
<feature type="region of interest" description="Disordered" evidence="3">
    <location>
        <begin position="439"/>
        <end position="458"/>
    </location>
</feature>
<dbReference type="PANTHER" id="PTHR19971">
    <property type="entry name" value="SIGNAL-REGULATORY PROTEIN BETA"/>
    <property type="match status" value="1"/>
</dbReference>
<dbReference type="InterPro" id="IPR036179">
    <property type="entry name" value="Ig-like_dom_sf"/>
</dbReference>
<feature type="domain" description="Ig-like" evidence="4">
    <location>
        <begin position="126"/>
        <end position="222"/>
    </location>
</feature>
<name>A0A671F9B6_RHIFE</name>
<dbReference type="PROSITE" id="PS50835">
    <property type="entry name" value="IG_LIKE"/>
    <property type="match status" value="3"/>
</dbReference>
<reference evidence="5" key="5">
    <citation type="submission" date="2025-09" db="UniProtKB">
        <authorList>
            <consortium name="Ensembl"/>
        </authorList>
    </citation>
    <scope>IDENTIFICATION</scope>
</reference>
<reference evidence="5 6" key="2">
    <citation type="journal article" date="2018" name="Annu Rev Anim Biosci">
        <title>Bat Biology, Genomes, and the Bat1K Project: To Generate Chromosome-Level Genomes for All Living Bat Species.</title>
        <authorList>
            <person name="Teeling E.C."/>
            <person name="Vernes S.C."/>
            <person name="Davalos L.M."/>
            <person name="Ray D.A."/>
            <person name="Gilbert M.T.P."/>
            <person name="Myers E."/>
        </authorList>
    </citation>
    <scope>NUCLEOTIDE SEQUENCE</scope>
</reference>
<dbReference type="Pfam" id="PF07654">
    <property type="entry name" value="C1-set"/>
    <property type="match status" value="4"/>
</dbReference>
<dbReference type="OMA" id="YICRRWN"/>
<feature type="compositionally biased region" description="Polar residues" evidence="3">
    <location>
        <begin position="444"/>
        <end position="458"/>
    </location>
</feature>
<evidence type="ECO:0000313" key="5">
    <source>
        <dbReference type="Ensembl" id="ENSRFEP00010019047.1"/>
    </source>
</evidence>
<dbReference type="InterPro" id="IPR013783">
    <property type="entry name" value="Ig-like_fold"/>
</dbReference>
<keyword evidence="1" id="KW-1015">Disulfide bond</keyword>
<dbReference type="InterPro" id="IPR051755">
    <property type="entry name" value="Ig-like_CS_Receptor"/>
</dbReference>
<dbReference type="FunFam" id="2.60.40.10:FF:001726">
    <property type="entry name" value="Signal-regulatory protein beta 3"/>
    <property type="match status" value="2"/>
</dbReference>
<evidence type="ECO:0000256" key="2">
    <source>
        <dbReference type="ARBA" id="ARBA00023180"/>
    </source>
</evidence>
<dbReference type="InParanoid" id="A0A671F9B6"/>
<dbReference type="SUPFAM" id="SSF48726">
    <property type="entry name" value="Immunoglobulin"/>
    <property type="match status" value="4"/>
</dbReference>
<evidence type="ECO:0000256" key="3">
    <source>
        <dbReference type="SAM" id="MobiDB-lite"/>
    </source>
</evidence>
<reference evidence="6" key="3">
    <citation type="submission" date="2018-12" db="EMBL/GenBank/DDBJ databases">
        <title>G10K-VGP greater horseshoe bat female genome, primary haplotype.</title>
        <authorList>
            <person name="Teeling E."/>
            <person name="Myers G."/>
            <person name="Vernes S."/>
            <person name="Pippel M."/>
            <person name="Winkler S."/>
            <person name="Fedrigo O."/>
            <person name="Rhie A."/>
            <person name="Koren S."/>
            <person name="Phillippy A."/>
            <person name="Lewin H."/>
            <person name="Damas J."/>
            <person name="Howe K."/>
            <person name="Mountcastle J."/>
            <person name="Jarvis E.D."/>
        </authorList>
    </citation>
    <scope>NUCLEOTIDE SEQUENCE [LARGE SCALE GENOMIC DNA]</scope>
</reference>
<sequence length="458" mass="51001">RTYVKCIPLSVCRQLFSLIAGQAFITLMGPSQRTAPGNSVPFNCTAGPFSSCDFNVTWMKNRDEYPASAQRLLTDNKGNYSVTSKAWVTLASQDVSSEITCEVTHRELAEPLRKSLNLSQVLRVVPTVTITTNPPAGYIPVPQRVNLTCHASHFYPSHLHLIWMENGHKIQTQVSPQVTRNPDGTYSLEHTWQTEAKLAGRDFACWVLHDEQPAIWTNITLRAQAPRLKKGRSIYSHVLQGPLQRSEPGTSIQLTYMSSWFPTQHVTVTWHKNNHTLLKSQPTVHLSGDTYNVTSSVLVPLQADDVFSHVLCHVQHKATVLSQQIIRLDQYLRVPPAVTISQALPTSDLVAITCHVQRFYPQDIHLTWLENCHKFKGAGQPTSKQNSDGTYTLESLQMVNVSLQGSERVLTCKVQHEAQPPIQASLILSTEAHATYKPIASPGKLTSTSGSRWVTSVS</sequence>
<protein>
    <recommendedName>
        <fullName evidence="4">Ig-like domain-containing protein</fullName>
    </recommendedName>
</protein>
<keyword evidence="2" id="KW-0325">Glycoprotein</keyword>
<dbReference type="GeneTree" id="ENSGT00960000186656"/>
<dbReference type="SMART" id="SM00407">
    <property type="entry name" value="IGc1"/>
    <property type="match status" value="2"/>
</dbReference>
<evidence type="ECO:0000256" key="1">
    <source>
        <dbReference type="ARBA" id="ARBA00023157"/>
    </source>
</evidence>
<accession>A0A671F9B6</accession>
<feature type="domain" description="Ig-like" evidence="4">
    <location>
        <begin position="22"/>
        <end position="117"/>
    </location>
</feature>
<dbReference type="FunFam" id="2.60.40.10:FF:002174">
    <property type="entry name" value="Signal-regulatory protein beta 3"/>
    <property type="match status" value="1"/>
</dbReference>
<reference evidence="5" key="4">
    <citation type="submission" date="2025-08" db="UniProtKB">
        <authorList>
            <consortium name="Ensembl"/>
        </authorList>
    </citation>
    <scope>IDENTIFICATION</scope>
</reference>
<dbReference type="InterPro" id="IPR003597">
    <property type="entry name" value="Ig_C1-set"/>
</dbReference>
<dbReference type="Gene3D" id="2.60.40.10">
    <property type="entry name" value="Immunoglobulins"/>
    <property type="match status" value="4"/>
</dbReference>
<evidence type="ECO:0000313" key="6">
    <source>
        <dbReference type="Proteomes" id="UP000472240"/>
    </source>
</evidence>